<dbReference type="NCBIfam" id="NF004837">
    <property type="entry name" value="PRK06187.1"/>
    <property type="match status" value="1"/>
</dbReference>
<dbReference type="InterPro" id="IPR042099">
    <property type="entry name" value="ANL_N_sf"/>
</dbReference>
<evidence type="ECO:0000259" key="4">
    <source>
        <dbReference type="Pfam" id="PF13193"/>
    </source>
</evidence>
<comment type="similarity">
    <text evidence="1">Belongs to the ATP-dependent AMP-binding enzyme family.</text>
</comment>
<dbReference type="STRING" id="585530.HMPREF0183_1935"/>
<dbReference type="AlphaFoldDB" id="D4YPS5"/>
<dbReference type="RefSeq" id="WP_005885392.1">
    <property type="nucleotide sequence ID" value="NZ_ADNU01000053.1"/>
</dbReference>
<protein>
    <submittedName>
        <fullName evidence="5">AMP-binding enzyme</fullName>
        <ecNumber evidence="5">6.2.1.3</ecNumber>
    </submittedName>
</protein>
<dbReference type="Pfam" id="PF00501">
    <property type="entry name" value="AMP-binding"/>
    <property type="match status" value="1"/>
</dbReference>
<accession>D4YPS5</accession>
<keyword evidence="6" id="KW-1185">Reference proteome</keyword>
<proteinExistence type="inferred from homology"/>
<dbReference type="OrthoDB" id="9803968at2"/>
<feature type="domain" description="AMP-dependent synthetase/ligase" evidence="3">
    <location>
        <begin position="12"/>
        <end position="374"/>
    </location>
</feature>
<gene>
    <name evidence="5" type="primary">fadD3</name>
    <name evidence="5" type="ORF">HMPREF0183_1935</name>
</gene>
<dbReference type="InterPro" id="IPR045851">
    <property type="entry name" value="AMP-bd_C_sf"/>
</dbReference>
<dbReference type="Gene3D" id="3.40.50.12780">
    <property type="entry name" value="N-terminal domain of ligase-like"/>
    <property type="match status" value="1"/>
</dbReference>
<dbReference type="InterPro" id="IPR020845">
    <property type="entry name" value="AMP-binding_CS"/>
</dbReference>
<keyword evidence="2 5" id="KW-0436">Ligase</keyword>
<dbReference type="CDD" id="cd17631">
    <property type="entry name" value="FACL_FadD13-like"/>
    <property type="match status" value="1"/>
</dbReference>
<dbReference type="PROSITE" id="PS00455">
    <property type="entry name" value="AMP_BINDING"/>
    <property type="match status" value="1"/>
</dbReference>
<evidence type="ECO:0000313" key="6">
    <source>
        <dbReference type="Proteomes" id="UP000005714"/>
    </source>
</evidence>
<dbReference type="eggNOG" id="COG0318">
    <property type="taxonomic scope" value="Bacteria"/>
</dbReference>
<dbReference type="SUPFAM" id="SSF56801">
    <property type="entry name" value="Acetyl-CoA synthetase-like"/>
    <property type="match status" value="1"/>
</dbReference>
<dbReference type="PANTHER" id="PTHR43767">
    <property type="entry name" value="LONG-CHAIN-FATTY-ACID--COA LIGASE"/>
    <property type="match status" value="1"/>
</dbReference>
<dbReference type="InterPro" id="IPR000873">
    <property type="entry name" value="AMP-dep_synth/lig_dom"/>
</dbReference>
<dbReference type="Pfam" id="PF13193">
    <property type="entry name" value="AMP-binding_C"/>
    <property type="match status" value="1"/>
</dbReference>
<dbReference type="EMBL" id="ADNU01000053">
    <property type="protein sequence ID" value="EFG46810.1"/>
    <property type="molecule type" value="Genomic_DNA"/>
</dbReference>
<dbReference type="EC" id="6.2.1.3" evidence="5"/>
<dbReference type="Proteomes" id="UP000005714">
    <property type="component" value="Unassembled WGS sequence"/>
</dbReference>
<dbReference type="InterPro" id="IPR050237">
    <property type="entry name" value="ATP-dep_AMP-bd_enzyme"/>
</dbReference>
<dbReference type="InterPro" id="IPR025110">
    <property type="entry name" value="AMP-bd_C"/>
</dbReference>
<comment type="caution">
    <text evidence="5">The sequence shown here is derived from an EMBL/GenBank/DDBJ whole genome shotgun (WGS) entry which is preliminary data.</text>
</comment>
<dbReference type="PANTHER" id="PTHR43767:SF1">
    <property type="entry name" value="NONRIBOSOMAL PEPTIDE SYNTHASE PES1 (EUROFUNG)-RELATED"/>
    <property type="match status" value="1"/>
</dbReference>
<dbReference type="FunFam" id="3.30.300.30:FF:000008">
    <property type="entry name" value="2,3-dihydroxybenzoate-AMP ligase"/>
    <property type="match status" value="1"/>
</dbReference>
<name>D4YPS5_9MICO</name>
<feature type="domain" description="AMP-binding enzyme C-terminal" evidence="4">
    <location>
        <begin position="424"/>
        <end position="502"/>
    </location>
</feature>
<reference evidence="5 6" key="1">
    <citation type="submission" date="2010-04" db="EMBL/GenBank/DDBJ databases">
        <authorList>
            <person name="Qin X."/>
            <person name="Bachman B."/>
            <person name="Battles P."/>
            <person name="Bell A."/>
            <person name="Bess C."/>
            <person name="Bickham C."/>
            <person name="Chaboub L."/>
            <person name="Chen D."/>
            <person name="Coyle M."/>
            <person name="Deiros D.R."/>
            <person name="Dinh H."/>
            <person name="Forbes L."/>
            <person name="Fowler G."/>
            <person name="Francisco L."/>
            <person name="Fu Q."/>
            <person name="Gubbala S."/>
            <person name="Hale W."/>
            <person name="Han Y."/>
            <person name="Hemphill L."/>
            <person name="Highlander S.K."/>
            <person name="Hirani K."/>
            <person name="Hogues M."/>
            <person name="Jackson L."/>
            <person name="Jakkamsetti A."/>
            <person name="Javaid M."/>
            <person name="Jiang H."/>
            <person name="Korchina V."/>
            <person name="Kovar C."/>
            <person name="Lara F."/>
            <person name="Lee S."/>
            <person name="Mata R."/>
            <person name="Mathew T."/>
            <person name="Moen C."/>
            <person name="Morales K."/>
            <person name="Munidasa M."/>
            <person name="Nazareth L."/>
            <person name="Ngo R."/>
            <person name="Nguyen L."/>
            <person name="Okwuonu G."/>
            <person name="Ongeri F."/>
            <person name="Patil S."/>
            <person name="Petrosino J."/>
            <person name="Pham C."/>
            <person name="Pham P."/>
            <person name="Pu L.-L."/>
            <person name="Puazo M."/>
            <person name="Raj R."/>
            <person name="Reid J."/>
            <person name="Rouhana J."/>
            <person name="Saada N."/>
            <person name="Shang Y."/>
            <person name="Simmons D."/>
            <person name="Thornton R."/>
            <person name="Warren J."/>
            <person name="Weissenberger G."/>
            <person name="Zhang J."/>
            <person name="Zhang L."/>
            <person name="Zhou C."/>
            <person name="Zhu D."/>
            <person name="Muzny D."/>
            <person name="Worley K."/>
            <person name="Gibbs R."/>
        </authorList>
    </citation>
    <scope>NUCLEOTIDE SEQUENCE [LARGE SCALE GENOMIC DNA]</scope>
    <source>
        <strain evidence="5 6">ATCC 49030</strain>
    </source>
</reference>
<organism evidence="5 6">
    <name type="scientific">Brevibacterium mcbrellneri ATCC 49030</name>
    <dbReference type="NCBI Taxonomy" id="585530"/>
    <lineage>
        <taxon>Bacteria</taxon>
        <taxon>Bacillati</taxon>
        <taxon>Actinomycetota</taxon>
        <taxon>Actinomycetes</taxon>
        <taxon>Micrococcales</taxon>
        <taxon>Brevibacteriaceae</taxon>
        <taxon>Brevibacterium</taxon>
    </lineage>
</organism>
<evidence type="ECO:0000259" key="3">
    <source>
        <dbReference type="Pfam" id="PF00501"/>
    </source>
</evidence>
<dbReference type="GO" id="GO:0004467">
    <property type="term" value="F:long-chain fatty acid-CoA ligase activity"/>
    <property type="evidence" value="ECO:0007669"/>
    <property type="project" value="UniProtKB-EC"/>
</dbReference>
<evidence type="ECO:0000313" key="5">
    <source>
        <dbReference type="EMBL" id="EFG46810.1"/>
    </source>
</evidence>
<sequence length="514" mass="55680">MKITIGSWVSGNAVRHPDNVALIDAETGQSLTYRALNERTDQLASSLSNAGVSQGDRVALVTLNSTDMLEVIIAVSKLGAVSVPINFRLTSREIRFILEDSGAVLCFASDVFMPTVTPAAEGLDIKQVVSVPSKMSQQPRDASTYDVFLASGGDGVQSPPAEWNELAMLMYTSGTTGNPKGAMLTNGNLFANSIQSAERTLGVRMDDINLSVAPLFHIGALGIHTLPLLYWAGCTVIAEAFDPETWAAQVEKYRATKTFLVPTMWHTVVASGALDRHDMSSLNIGFSGGAPCPVALIEKLIEHDIPIIEGFGMTETSPVVSFNDAKTAVTKAGTIGRPVMHVEMRVVDASRNDVPVGEVGELALSGPSIISAYWNRPDTNATSFEDGWFFTGDMAKVDEDGYWYIVDRKKDMLITGGENVYPVEVEQMLYRHDAVAEVAVVGTADETWGEVVTAYIVLAGGHTPSDELATRIEEFSREHLASYKIPRRIRFVDELPKTATGKIRKTLLRSEGFA</sequence>
<evidence type="ECO:0000256" key="1">
    <source>
        <dbReference type="ARBA" id="ARBA00006432"/>
    </source>
</evidence>
<dbReference type="Gene3D" id="3.30.300.30">
    <property type="match status" value="1"/>
</dbReference>
<evidence type="ECO:0000256" key="2">
    <source>
        <dbReference type="ARBA" id="ARBA00022598"/>
    </source>
</evidence>